<sequence length="298" mass="33742">MLILQRFRQYLLLEKSMSDNTIAAYVSDAGKLQDFLQQRGADLLDARQDDILGMFEELSELGISARSQARILSSIRAFYRFAILENLITDNPAELIDMPKVGRKLPEVLSLEEIDSIENAIDLSRPDGVRNLAMIETAYSCGLRVSELVGLKMSDVFAPEHYIRVTGKGGKQRLVPISDTALHYIDNYLPWRKNMEPKREAADILFLNRRGGKLSRQMVFMFLKEYAAAAGVTTPLSPHTLRHSFATHLLEGGADLRVIQEMLGHESILTTEIYAHVNMQMLRESLQDFHPRFRMGTG</sequence>
<protein>
    <recommendedName>
        <fullName evidence="10">Tyrosine recombinase XerC</fullName>
    </recommendedName>
</protein>
<dbReference type="GO" id="GO:0009037">
    <property type="term" value="F:tyrosine-based site-specific recombinase activity"/>
    <property type="evidence" value="ECO:0007669"/>
    <property type="project" value="UniProtKB-UniRule"/>
</dbReference>
<dbReference type="InterPro" id="IPR011932">
    <property type="entry name" value="Recomb_XerD"/>
</dbReference>
<reference evidence="13" key="1">
    <citation type="submission" date="2020-10" db="EMBL/GenBank/DDBJ databases">
        <authorList>
            <person name="Gilroy R."/>
        </authorList>
    </citation>
    <scope>NUCLEOTIDE SEQUENCE</scope>
    <source>
        <strain evidence="13">D3-1215</strain>
    </source>
</reference>
<dbReference type="GO" id="GO:0051301">
    <property type="term" value="P:cell division"/>
    <property type="evidence" value="ECO:0007669"/>
    <property type="project" value="UniProtKB-KW"/>
</dbReference>
<feature type="active site" evidence="10">
    <location>
        <position position="144"/>
    </location>
</feature>
<dbReference type="GO" id="GO:0003677">
    <property type="term" value="F:DNA binding"/>
    <property type="evidence" value="ECO:0007669"/>
    <property type="project" value="UniProtKB-UniRule"/>
</dbReference>
<keyword evidence="9 10" id="KW-0131">Cell cycle</keyword>
<dbReference type="GO" id="GO:0006313">
    <property type="term" value="P:DNA transposition"/>
    <property type="evidence" value="ECO:0007669"/>
    <property type="project" value="UniProtKB-UniRule"/>
</dbReference>
<dbReference type="Proteomes" id="UP000823637">
    <property type="component" value="Unassembled WGS sequence"/>
</dbReference>
<dbReference type="InterPro" id="IPR011010">
    <property type="entry name" value="DNA_brk_join_enz"/>
</dbReference>
<dbReference type="AlphaFoldDB" id="A0A9D9HC69"/>
<comment type="caution">
    <text evidence="13">The sequence shown here is derived from an EMBL/GenBank/DDBJ whole genome shotgun (WGS) entry which is preliminary data.</text>
</comment>
<dbReference type="CDD" id="cd00798">
    <property type="entry name" value="INT_XerDC_C"/>
    <property type="match status" value="1"/>
</dbReference>
<comment type="subcellular location">
    <subcellularLocation>
        <location evidence="1 10">Cytoplasm</location>
    </subcellularLocation>
</comment>
<evidence type="ECO:0000256" key="7">
    <source>
        <dbReference type="ARBA" id="ARBA00023125"/>
    </source>
</evidence>
<dbReference type="InterPro" id="IPR044068">
    <property type="entry name" value="CB"/>
</dbReference>
<evidence type="ECO:0000256" key="9">
    <source>
        <dbReference type="ARBA" id="ARBA00023306"/>
    </source>
</evidence>
<comment type="subunit">
    <text evidence="10">Forms a cyclic heterotetrameric complex composed of two molecules of XerC and two molecules of XerD.</text>
</comment>
<dbReference type="PROSITE" id="PS51898">
    <property type="entry name" value="TYR_RECOMBINASE"/>
    <property type="match status" value="1"/>
</dbReference>
<evidence type="ECO:0000313" key="13">
    <source>
        <dbReference type="EMBL" id="MBO8446161.1"/>
    </source>
</evidence>
<evidence type="ECO:0000256" key="3">
    <source>
        <dbReference type="ARBA" id="ARBA00022490"/>
    </source>
</evidence>
<organism evidence="13 14">
    <name type="scientific">Candidatus Enterocola intestinipullorum</name>
    <dbReference type="NCBI Taxonomy" id="2840783"/>
    <lineage>
        <taxon>Bacteria</taxon>
        <taxon>Pseudomonadati</taxon>
        <taxon>Bacteroidota</taxon>
        <taxon>Bacteroidia</taxon>
        <taxon>Bacteroidales</taxon>
        <taxon>Candidatus Enterocola</taxon>
    </lineage>
</organism>
<keyword evidence="7 10" id="KW-0238">DNA-binding</keyword>
<proteinExistence type="inferred from homology"/>
<evidence type="ECO:0000256" key="8">
    <source>
        <dbReference type="ARBA" id="ARBA00023172"/>
    </source>
</evidence>
<keyword evidence="6 10" id="KW-0229">DNA integration</keyword>
<evidence type="ECO:0000256" key="1">
    <source>
        <dbReference type="ARBA" id="ARBA00004496"/>
    </source>
</evidence>
<evidence type="ECO:0000259" key="12">
    <source>
        <dbReference type="PROSITE" id="PS51900"/>
    </source>
</evidence>
<dbReference type="GO" id="GO:0005737">
    <property type="term" value="C:cytoplasm"/>
    <property type="evidence" value="ECO:0007669"/>
    <property type="project" value="UniProtKB-SubCell"/>
</dbReference>
<feature type="domain" description="Tyr recombinase" evidence="11">
    <location>
        <begin position="104"/>
        <end position="287"/>
    </location>
</feature>
<dbReference type="Pfam" id="PF02899">
    <property type="entry name" value="Phage_int_SAM_1"/>
    <property type="match status" value="1"/>
</dbReference>
<dbReference type="InterPro" id="IPR050090">
    <property type="entry name" value="Tyrosine_recombinase_XerCD"/>
</dbReference>
<feature type="active site" description="O-(3'-phospho-DNA)-tyrosine intermediate" evidence="10">
    <location>
        <position position="274"/>
    </location>
</feature>
<evidence type="ECO:0000256" key="10">
    <source>
        <dbReference type="HAMAP-Rule" id="MF_01808"/>
    </source>
</evidence>
<dbReference type="NCBIfam" id="TIGR02225">
    <property type="entry name" value="recomb_XerD"/>
    <property type="match status" value="1"/>
</dbReference>
<accession>A0A9D9HC69</accession>
<dbReference type="InterPro" id="IPR010998">
    <property type="entry name" value="Integrase_recombinase_N"/>
</dbReference>
<evidence type="ECO:0000313" key="14">
    <source>
        <dbReference type="Proteomes" id="UP000823637"/>
    </source>
</evidence>
<evidence type="ECO:0000256" key="6">
    <source>
        <dbReference type="ARBA" id="ARBA00022908"/>
    </source>
</evidence>
<keyword evidence="3 10" id="KW-0963">Cytoplasm</keyword>
<evidence type="ECO:0000256" key="5">
    <source>
        <dbReference type="ARBA" id="ARBA00022829"/>
    </source>
</evidence>
<comment type="similarity">
    <text evidence="2">Belongs to the 'phage' integrase family. XerD subfamily.</text>
</comment>
<keyword evidence="4 10" id="KW-0132">Cell division</keyword>
<dbReference type="PANTHER" id="PTHR30349">
    <property type="entry name" value="PHAGE INTEGRASE-RELATED"/>
    <property type="match status" value="1"/>
</dbReference>
<feature type="domain" description="Core-binding (CB)" evidence="12">
    <location>
        <begin position="1"/>
        <end position="83"/>
    </location>
</feature>
<feature type="active site" evidence="10">
    <location>
        <position position="168"/>
    </location>
</feature>
<reference evidence="13" key="2">
    <citation type="journal article" date="2021" name="PeerJ">
        <title>Extensive microbial diversity within the chicken gut microbiome revealed by metagenomics and culture.</title>
        <authorList>
            <person name="Gilroy R."/>
            <person name="Ravi A."/>
            <person name="Getino M."/>
            <person name="Pursley I."/>
            <person name="Horton D.L."/>
            <person name="Alikhan N.F."/>
            <person name="Baker D."/>
            <person name="Gharbi K."/>
            <person name="Hall N."/>
            <person name="Watson M."/>
            <person name="Adriaenssens E.M."/>
            <person name="Foster-Nyarko E."/>
            <person name="Jarju S."/>
            <person name="Secka A."/>
            <person name="Antonio M."/>
            <person name="Oren A."/>
            <person name="Chaudhuri R.R."/>
            <person name="La Ragione R."/>
            <person name="Hildebrand F."/>
            <person name="Pallen M.J."/>
        </authorList>
    </citation>
    <scope>NUCLEOTIDE SEQUENCE</scope>
    <source>
        <strain evidence="13">D3-1215</strain>
    </source>
</reference>
<evidence type="ECO:0000256" key="2">
    <source>
        <dbReference type="ARBA" id="ARBA00010450"/>
    </source>
</evidence>
<feature type="active site" evidence="10">
    <location>
        <position position="265"/>
    </location>
</feature>
<keyword evidence="5 10" id="KW-0159">Chromosome partition</keyword>
<dbReference type="HAMAP" id="MF_01808">
    <property type="entry name" value="Recomb_XerC_XerD"/>
    <property type="match status" value="1"/>
</dbReference>
<evidence type="ECO:0000256" key="4">
    <source>
        <dbReference type="ARBA" id="ARBA00022618"/>
    </source>
</evidence>
<dbReference type="GO" id="GO:0007059">
    <property type="term" value="P:chromosome segregation"/>
    <property type="evidence" value="ECO:0007669"/>
    <property type="project" value="UniProtKB-UniRule"/>
</dbReference>
<gene>
    <name evidence="13" type="primary">xerD</name>
    <name evidence="10" type="synonym">xerC</name>
    <name evidence="13" type="ORF">IAC32_00220</name>
</gene>
<dbReference type="InterPro" id="IPR002104">
    <property type="entry name" value="Integrase_catalytic"/>
</dbReference>
<dbReference type="SUPFAM" id="SSF56349">
    <property type="entry name" value="DNA breaking-rejoining enzymes"/>
    <property type="match status" value="1"/>
</dbReference>
<dbReference type="InterPro" id="IPR013762">
    <property type="entry name" value="Integrase-like_cat_sf"/>
</dbReference>
<dbReference type="Pfam" id="PF00589">
    <property type="entry name" value="Phage_integrase"/>
    <property type="match status" value="1"/>
</dbReference>
<keyword evidence="8 10" id="KW-0233">DNA recombination</keyword>
<dbReference type="Gene3D" id="1.10.443.10">
    <property type="entry name" value="Intergrase catalytic core"/>
    <property type="match status" value="1"/>
</dbReference>
<comment type="similarity">
    <text evidence="10">Belongs to the 'phage' integrase family. XerC subfamily.</text>
</comment>
<name>A0A9D9HC69_9BACT</name>
<dbReference type="NCBIfam" id="NF001399">
    <property type="entry name" value="PRK00283.1"/>
    <property type="match status" value="1"/>
</dbReference>
<dbReference type="Gene3D" id="1.10.150.130">
    <property type="match status" value="1"/>
</dbReference>
<dbReference type="PANTHER" id="PTHR30349:SF81">
    <property type="entry name" value="TYROSINE RECOMBINASE XERC"/>
    <property type="match status" value="1"/>
</dbReference>
<comment type="function">
    <text evidence="10">Site-specific tyrosine recombinase, which acts by catalyzing the cutting and rejoining of the recombining DNA molecules. The XerC-XerD complex is essential to convert dimers of the bacterial chromosome into monomers to permit their segregation at cell division. It also contributes to the segregational stability of plasmids.</text>
</comment>
<feature type="active site" evidence="10">
    <location>
        <position position="239"/>
    </location>
</feature>
<dbReference type="PROSITE" id="PS51900">
    <property type="entry name" value="CB"/>
    <property type="match status" value="1"/>
</dbReference>
<dbReference type="InterPro" id="IPR004107">
    <property type="entry name" value="Integrase_SAM-like_N"/>
</dbReference>
<evidence type="ECO:0000259" key="11">
    <source>
        <dbReference type="PROSITE" id="PS51898"/>
    </source>
</evidence>
<dbReference type="EMBL" id="JADIMR010000003">
    <property type="protein sequence ID" value="MBO8446161.1"/>
    <property type="molecule type" value="Genomic_DNA"/>
</dbReference>
<dbReference type="InterPro" id="IPR023009">
    <property type="entry name" value="Tyrosine_recombinase_XerC/XerD"/>
</dbReference>
<feature type="active site" evidence="10">
    <location>
        <position position="242"/>
    </location>
</feature>